<evidence type="ECO:0000256" key="1">
    <source>
        <dbReference type="ARBA" id="ARBA00006464"/>
    </source>
</evidence>
<dbReference type="PANTHER" id="PTHR30576:SF8">
    <property type="entry name" value="UNDECAPRENYL-PHOSPHATE GALACTOSE PHOSPHOTRANSFERASE"/>
    <property type="match status" value="1"/>
</dbReference>
<reference evidence="4" key="1">
    <citation type="journal article" date="2016" name="Appl. Environ. Microbiol.">
        <title>Novel capsular polysaccharide Loci and new diagnostic tools for high-throughput capsular gene typing in Streptococcus suis.</title>
        <authorList>
            <person name="Zheng H."/>
            <person name="Bai X."/>
            <person name="Xu J."/>
        </authorList>
    </citation>
    <scope>NUCLEOTIDE SEQUENCE</scope>
    <source>
        <strain evidence="4">YS250</strain>
        <strain evidence="5">YS327</strain>
    </source>
</reference>
<dbReference type="InterPro" id="IPR003362">
    <property type="entry name" value="Bact_transf"/>
</dbReference>
<feature type="domain" description="Bacterial sugar transferase" evidence="3">
    <location>
        <begin position="11"/>
        <end position="187"/>
    </location>
</feature>
<dbReference type="EMBL" id="KU665261">
    <property type="protein sequence ID" value="AOP02630.1"/>
    <property type="molecule type" value="Genomic_DNA"/>
</dbReference>
<proteinExistence type="inferred from homology"/>
<gene>
    <name evidence="4" type="primary">cpsH</name>
    <name evidence="4" type="ORF">YS250-orf8</name>
    <name evidence="5" type="ORF">YS327-orf00008</name>
</gene>
<dbReference type="GO" id="GO:0016780">
    <property type="term" value="F:phosphotransferase activity, for other substituted phosphate groups"/>
    <property type="evidence" value="ECO:0007669"/>
    <property type="project" value="TreeGrafter"/>
</dbReference>
<dbReference type="Pfam" id="PF02397">
    <property type="entry name" value="Bac_transf"/>
    <property type="match status" value="1"/>
</dbReference>
<comment type="similarity">
    <text evidence="1">Belongs to the bacterial sugar transferase family.</text>
</comment>
<evidence type="ECO:0000256" key="2">
    <source>
        <dbReference type="SAM" id="Phobius"/>
    </source>
</evidence>
<keyword evidence="4" id="KW-0808">Transferase</keyword>
<keyword evidence="2" id="KW-1133">Transmembrane helix</keyword>
<evidence type="ECO:0000313" key="5">
    <source>
        <dbReference type="EMBL" id="AOP02703.1"/>
    </source>
</evidence>
<keyword evidence="2" id="KW-0472">Membrane</keyword>
<dbReference type="AlphaFoldDB" id="A0A1C9IDM6"/>
<evidence type="ECO:0000259" key="3">
    <source>
        <dbReference type="Pfam" id="PF02397"/>
    </source>
</evidence>
<sequence>MNKGLYEKYFKRLLDFILSLIAIILLSLVIILVSVLVYFKLGSPVLFKQERPGKNEKIFKMYKFRTMTDEKDEKGELLPDSVRLTAFGKWLRSTSLDELPELFNILKGDMSIVGPRPQLIRDMLFMTDEQRRRHDVRPGLTGLAQVNGRNNITWEQKFEYDWWYIDHGITLRNDIQIIFQTIGKVLKRSDTVREGTVSDMDFGDWLMHEGKVSQEEYDLRQIEARMLLEKHTRMEKEIVNT</sequence>
<name>A0A1C9IDM6_STRSU</name>
<keyword evidence="2" id="KW-0812">Transmembrane</keyword>
<dbReference type="PANTHER" id="PTHR30576">
    <property type="entry name" value="COLANIC BIOSYNTHESIS UDP-GLUCOSE LIPID CARRIER TRANSFERASE"/>
    <property type="match status" value="1"/>
</dbReference>
<protein>
    <submittedName>
        <fullName evidence="4">Glycosyltransferase</fullName>
    </submittedName>
</protein>
<organism evidence="4">
    <name type="scientific">Streptococcus suis</name>
    <dbReference type="NCBI Taxonomy" id="1307"/>
    <lineage>
        <taxon>Bacteria</taxon>
        <taxon>Bacillati</taxon>
        <taxon>Bacillota</taxon>
        <taxon>Bacilli</taxon>
        <taxon>Lactobacillales</taxon>
        <taxon>Streptococcaceae</taxon>
        <taxon>Streptococcus</taxon>
    </lineage>
</organism>
<evidence type="ECO:0000313" key="4">
    <source>
        <dbReference type="EMBL" id="AOP02630.1"/>
    </source>
</evidence>
<feature type="transmembrane region" description="Helical" evidence="2">
    <location>
        <begin position="16"/>
        <end position="39"/>
    </location>
</feature>
<accession>A0A1C9IDM6</accession>
<dbReference type="EMBL" id="KU665264">
    <property type="protein sequence ID" value="AOP02703.1"/>
    <property type="molecule type" value="Genomic_DNA"/>
</dbReference>